<dbReference type="InterPro" id="IPR010718">
    <property type="entry name" value="DUF1294"/>
</dbReference>
<dbReference type="Pfam" id="PF00313">
    <property type="entry name" value="CSD"/>
    <property type="match status" value="1"/>
</dbReference>
<dbReference type="InterPro" id="IPR052069">
    <property type="entry name" value="Ca-reg_mRNA-binding_domain"/>
</dbReference>
<dbReference type="Gene3D" id="2.40.50.140">
    <property type="entry name" value="Nucleic acid-binding proteins"/>
    <property type="match status" value="1"/>
</dbReference>
<reference evidence="4" key="1">
    <citation type="submission" date="2017-05" db="EMBL/GenBank/DDBJ databases">
        <authorList>
            <person name="Giani T."/>
            <person name="Arena F."/>
            <person name="Pollini S."/>
            <person name="Di Pilato V."/>
            <person name="D'Andrea M.M."/>
            <person name="Henrici De Angelis L."/>
            <person name="Bassetti M."/>
            <person name="Rossolini G.M."/>
        </authorList>
    </citation>
    <scope>NUCLEOTIDE SEQUENCE [LARGE SCALE GENOMIC DNA]</scope>
    <source>
        <strain evidence="4">S567_C10_BS</strain>
    </source>
</reference>
<dbReference type="GO" id="GO:0005737">
    <property type="term" value="C:cytoplasm"/>
    <property type="evidence" value="ECO:0007669"/>
    <property type="project" value="TreeGrafter"/>
</dbReference>
<evidence type="ECO:0000313" key="3">
    <source>
        <dbReference type="EMBL" id="OTI55985.1"/>
    </source>
</evidence>
<evidence type="ECO:0000256" key="1">
    <source>
        <dbReference type="SAM" id="MobiDB-lite"/>
    </source>
</evidence>
<dbReference type="PANTHER" id="PTHR12962">
    <property type="entry name" value="CALCIUM-REGULATED HEAT STABLE PROTEIN CRHSP-24-RELATED"/>
    <property type="match status" value="1"/>
</dbReference>
<sequence length="240" mass="27113">MQRETGSERVDVDMEKPGMISRWYDDKGFGFILPKTGGEEVFLHISAFRGDRRPRQGDQVWFLASQDAQGRLRAERARLDALTIDPPTVRRGAQAPVTRAQARPAPTPPSALQRPLAKLLVLLILCVLPAAGAWRMYLDGQALWPLLAYPLASLLAFALYWRDKRSAARGDWRTPEVRLHLFELLGGWPGALVAQQVFRHKTRKLSFQLVFWGIVLLHLLFWLDSLLGGRLSAALLQWIG</sequence>
<comment type="caution">
    <text evidence="3">The sequence shown here is derived from an EMBL/GenBank/DDBJ whole genome shotgun (WGS) entry which is preliminary data.</text>
</comment>
<keyword evidence="2" id="KW-0472">Membrane</keyword>
<dbReference type="InterPro" id="IPR012340">
    <property type="entry name" value="NA-bd_OB-fold"/>
</dbReference>
<dbReference type="RefSeq" id="WP_023464669.1">
    <property type="nucleotide sequence ID" value="NZ_CAADLW010001065.1"/>
</dbReference>
<proteinExistence type="predicted"/>
<keyword evidence="2" id="KW-0812">Transmembrane</keyword>
<dbReference type="SUPFAM" id="SSF50249">
    <property type="entry name" value="Nucleic acid-binding proteins"/>
    <property type="match status" value="1"/>
</dbReference>
<dbReference type="PROSITE" id="PS00352">
    <property type="entry name" value="CSD_1"/>
    <property type="match status" value="1"/>
</dbReference>
<feature type="compositionally biased region" description="Low complexity" evidence="1">
    <location>
        <begin position="93"/>
        <end position="104"/>
    </location>
</feature>
<dbReference type="Proteomes" id="UP000194857">
    <property type="component" value="Unassembled WGS sequence"/>
</dbReference>
<accession>A0A241XHR7</accession>
<dbReference type="GO" id="GO:0003730">
    <property type="term" value="F:mRNA 3'-UTR binding"/>
    <property type="evidence" value="ECO:0007669"/>
    <property type="project" value="TreeGrafter"/>
</dbReference>
<protein>
    <submittedName>
        <fullName evidence="3">Cold-shock protein</fullName>
    </submittedName>
</protein>
<organism evidence="3 4">
    <name type="scientific">Pseudomonas aeruginosa</name>
    <dbReference type="NCBI Taxonomy" id="287"/>
    <lineage>
        <taxon>Bacteria</taxon>
        <taxon>Pseudomonadati</taxon>
        <taxon>Pseudomonadota</taxon>
        <taxon>Gammaproteobacteria</taxon>
        <taxon>Pseudomonadales</taxon>
        <taxon>Pseudomonadaceae</taxon>
        <taxon>Pseudomonas</taxon>
    </lineage>
</organism>
<dbReference type="CDD" id="cd04458">
    <property type="entry name" value="CSP_CDS"/>
    <property type="match status" value="1"/>
</dbReference>
<evidence type="ECO:0000256" key="2">
    <source>
        <dbReference type="SAM" id="Phobius"/>
    </source>
</evidence>
<keyword evidence="2" id="KW-1133">Transmembrane helix</keyword>
<dbReference type="FunFam" id="2.40.50.140:FF:000501">
    <property type="entry name" value="Cold shock protein"/>
    <property type="match status" value="1"/>
</dbReference>
<feature type="transmembrane region" description="Helical" evidence="2">
    <location>
        <begin position="143"/>
        <end position="161"/>
    </location>
</feature>
<dbReference type="PANTHER" id="PTHR12962:SF1">
    <property type="entry name" value="COLD SHOCK DOMAIN-CONTAINING PROTEIN CG9705"/>
    <property type="match status" value="1"/>
</dbReference>
<feature type="region of interest" description="Disordered" evidence="1">
    <location>
        <begin position="90"/>
        <end position="110"/>
    </location>
</feature>
<evidence type="ECO:0000313" key="4">
    <source>
        <dbReference type="Proteomes" id="UP000194857"/>
    </source>
</evidence>
<feature type="transmembrane region" description="Helical" evidence="2">
    <location>
        <begin position="119"/>
        <end position="137"/>
    </location>
</feature>
<dbReference type="InterPro" id="IPR002059">
    <property type="entry name" value="CSP_DNA-bd"/>
</dbReference>
<dbReference type="GO" id="GO:0043488">
    <property type="term" value="P:regulation of mRNA stability"/>
    <property type="evidence" value="ECO:0007669"/>
    <property type="project" value="TreeGrafter"/>
</dbReference>
<dbReference type="InterPro" id="IPR019844">
    <property type="entry name" value="CSD_CS"/>
</dbReference>
<gene>
    <name evidence="3" type="ORF">CAZ10_31025</name>
</gene>
<dbReference type="PROSITE" id="PS51857">
    <property type="entry name" value="CSD_2"/>
    <property type="match status" value="1"/>
</dbReference>
<dbReference type="EMBL" id="NFFZ01000024">
    <property type="protein sequence ID" value="OTI55985.1"/>
    <property type="molecule type" value="Genomic_DNA"/>
</dbReference>
<name>A0A241XHR7_PSEAI</name>
<dbReference type="AlphaFoldDB" id="A0A241XHR7"/>
<dbReference type="Pfam" id="PF06961">
    <property type="entry name" value="DUF1294"/>
    <property type="match status" value="1"/>
</dbReference>
<feature type="transmembrane region" description="Helical" evidence="2">
    <location>
        <begin position="205"/>
        <end position="223"/>
    </location>
</feature>